<dbReference type="AlphaFoldDB" id="A0A5S9INR7"/>
<keyword evidence="5" id="KW-1133">Transmembrane helix</keyword>
<evidence type="ECO:0000256" key="6">
    <source>
        <dbReference type="ARBA" id="ARBA00023136"/>
    </source>
</evidence>
<accession>A0A5S9INR7</accession>
<evidence type="ECO:0000256" key="3">
    <source>
        <dbReference type="ARBA" id="ARBA00022737"/>
    </source>
</evidence>
<organism evidence="9 10">
    <name type="scientific">Uabimicrobium amorphum</name>
    <dbReference type="NCBI Taxonomy" id="2596890"/>
    <lineage>
        <taxon>Bacteria</taxon>
        <taxon>Pseudomonadati</taxon>
        <taxon>Planctomycetota</taxon>
        <taxon>Candidatus Uabimicrobiia</taxon>
        <taxon>Candidatus Uabimicrobiales</taxon>
        <taxon>Candidatus Uabimicrobiaceae</taxon>
        <taxon>Candidatus Uabimicrobium</taxon>
    </lineage>
</organism>
<evidence type="ECO:0000256" key="2">
    <source>
        <dbReference type="ARBA" id="ARBA00022692"/>
    </source>
</evidence>
<dbReference type="GO" id="GO:0030150">
    <property type="term" value="P:protein import into mitochondrial matrix"/>
    <property type="evidence" value="ECO:0007669"/>
    <property type="project" value="TreeGrafter"/>
</dbReference>
<protein>
    <recommendedName>
        <fullName evidence="11">Tetratricopeptide repeat protein</fullName>
    </recommendedName>
</protein>
<sequence length="174" mass="20709">MSEGDSYFDQTFEADQMFFEADQKIKDGNFVGALKLLYEITDRFPEYGRAYNHLGYLYETKYQNYNKAEFYYRTAIDYAPEYPATYLNYAVLLSTCQKFTELEELLGKALEVPGINKEKIYCEMGIMKELQGKYDEAIEYFKKVIVYCLNSKSIDIYEKNIERCFNKKEIRNKY</sequence>
<dbReference type="InterPro" id="IPR011990">
    <property type="entry name" value="TPR-like_helical_dom_sf"/>
</dbReference>
<dbReference type="InterPro" id="IPR019734">
    <property type="entry name" value="TPR_rpt"/>
</dbReference>
<evidence type="ECO:0000256" key="4">
    <source>
        <dbReference type="ARBA" id="ARBA00022803"/>
    </source>
</evidence>
<keyword evidence="3" id="KW-0677">Repeat</keyword>
<dbReference type="PROSITE" id="PS50005">
    <property type="entry name" value="TPR"/>
    <property type="match status" value="1"/>
</dbReference>
<dbReference type="GO" id="GO:0016020">
    <property type="term" value="C:membrane"/>
    <property type="evidence" value="ECO:0007669"/>
    <property type="project" value="UniProtKB-SubCell"/>
</dbReference>
<dbReference type="GO" id="GO:0030943">
    <property type="term" value="F:mitochondrion targeting sequence binding"/>
    <property type="evidence" value="ECO:0007669"/>
    <property type="project" value="TreeGrafter"/>
</dbReference>
<dbReference type="PANTHER" id="PTHR46208">
    <property type="entry name" value="MITOCHONDRIAL IMPORT RECEPTOR SUBUNIT TOM70"/>
    <property type="match status" value="1"/>
</dbReference>
<dbReference type="GO" id="GO:0008320">
    <property type="term" value="F:protein transmembrane transporter activity"/>
    <property type="evidence" value="ECO:0007669"/>
    <property type="project" value="TreeGrafter"/>
</dbReference>
<dbReference type="OrthoDB" id="251644at2"/>
<gene>
    <name evidence="9" type="ORF">UABAM_03258</name>
</gene>
<evidence type="ECO:0000256" key="7">
    <source>
        <dbReference type="ARBA" id="ARBA00038030"/>
    </source>
</evidence>
<evidence type="ECO:0000313" key="10">
    <source>
        <dbReference type="Proteomes" id="UP000326354"/>
    </source>
</evidence>
<dbReference type="PANTHER" id="PTHR46208:SF1">
    <property type="entry name" value="MITOCHONDRIAL IMPORT RECEPTOR SUBUNIT TOM70"/>
    <property type="match status" value="1"/>
</dbReference>
<keyword evidence="2" id="KW-0812">Transmembrane</keyword>
<comment type="subcellular location">
    <subcellularLocation>
        <location evidence="1">Membrane</location>
        <topology evidence="1">Single-pass membrane protein</topology>
    </subcellularLocation>
</comment>
<dbReference type="RefSeq" id="WP_151969025.1">
    <property type="nucleotide sequence ID" value="NZ_AP019860.1"/>
</dbReference>
<dbReference type="Gene3D" id="1.25.40.10">
    <property type="entry name" value="Tetratricopeptide repeat domain"/>
    <property type="match status" value="1"/>
</dbReference>
<keyword evidence="4 8" id="KW-0802">TPR repeat</keyword>
<proteinExistence type="inferred from homology"/>
<dbReference type="KEGG" id="uam:UABAM_03258"/>
<dbReference type="SMART" id="SM00028">
    <property type="entry name" value="TPR"/>
    <property type="match status" value="2"/>
</dbReference>
<keyword evidence="10" id="KW-1185">Reference proteome</keyword>
<evidence type="ECO:0000256" key="8">
    <source>
        <dbReference type="PROSITE-ProRule" id="PRU00339"/>
    </source>
</evidence>
<evidence type="ECO:0000313" key="9">
    <source>
        <dbReference type="EMBL" id="BBM84897.1"/>
    </source>
</evidence>
<evidence type="ECO:0000256" key="1">
    <source>
        <dbReference type="ARBA" id="ARBA00004167"/>
    </source>
</evidence>
<comment type="similarity">
    <text evidence="7">Belongs to the Tom70 family.</text>
</comment>
<dbReference type="Proteomes" id="UP000326354">
    <property type="component" value="Chromosome"/>
</dbReference>
<dbReference type="EMBL" id="AP019860">
    <property type="protein sequence ID" value="BBM84897.1"/>
    <property type="molecule type" value="Genomic_DNA"/>
</dbReference>
<reference evidence="9 10" key="1">
    <citation type="submission" date="2019-08" db="EMBL/GenBank/DDBJ databases">
        <title>Complete genome sequence of Candidatus Uab amorphum.</title>
        <authorList>
            <person name="Shiratori T."/>
            <person name="Suzuki S."/>
            <person name="Kakizawa Y."/>
            <person name="Ishida K."/>
        </authorList>
    </citation>
    <scope>NUCLEOTIDE SEQUENCE [LARGE SCALE GENOMIC DNA]</scope>
    <source>
        <strain evidence="9 10">SRT547</strain>
    </source>
</reference>
<name>A0A5S9INR7_UABAM</name>
<evidence type="ECO:0000256" key="5">
    <source>
        <dbReference type="ARBA" id="ARBA00022989"/>
    </source>
</evidence>
<dbReference type="Pfam" id="PF13181">
    <property type="entry name" value="TPR_8"/>
    <property type="match status" value="2"/>
</dbReference>
<evidence type="ECO:0008006" key="11">
    <source>
        <dbReference type="Google" id="ProtNLM"/>
    </source>
</evidence>
<dbReference type="SUPFAM" id="SSF48452">
    <property type="entry name" value="TPR-like"/>
    <property type="match status" value="1"/>
</dbReference>
<keyword evidence="6" id="KW-0472">Membrane</keyword>
<feature type="repeat" description="TPR" evidence="8">
    <location>
        <begin position="118"/>
        <end position="151"/>
    </location>
</feature>